<accession>A0A067TM41</accession>
<keyword evidence="3" id="KW-1185">Reference proteome</keyword>
<proteinExistence type="predicted"/>
<sequence length="65" mass="7667">MSIRRPKQVTHPRSPSPDSDAECQSYWYRSPSPEAAYQPSNYVERLEDPVLLPRHRASSFRRYCL</sequence>
<dbReference type="Proteomes" id="UP000027222">
    <property type="component" value="Unassembled WGS sequence"/>
</dbReference>
<dbReference type="HOGENOM" id="CLU_2867794_0_0_1"/>
<feature type="compositionally biased region" description="Basic residues" evidence="1">
    <location>
        <begin position="1"/>
        <end position="10"/>
    </location>
</feature>
<evidence type="ECO:0000313" key="3">
    <source>
        <dbReference type="Proteomes" id="UP000027222"/>
    </source>
</evidence>
<evidence type="ECO:0000313" key="2">
    <source>
        <dbReference type="EMBL" id="KDR80008.1"/>
    </source>
</evidence>
<reference evidence="3" key="1">
    <citation type="journal article" date="2014" name="Proc. Natl. Acad. Sci. U.S.A.">
        <title>Extensive sampling of basidiomycete genomes demonstrates inadequacy of the white-rot/brown-rot paradigm for wood decay fungi.</title>
        <authorList>
            <person name="Riley R."/>
            <person name="Salamov A.A."/>
            <person name="Brown D.W."/>
            <person name="Nagy L.G."/>
            <person name="Floudas D."/>
            <person name="Held B.W."/>
            <person name="Levasseur A."/>
            <person name="Lombard V."/>
            <person name="Morin E."/>
            <person name="Otillar R."/>
            <person name="Lindquist E.A."/>
            <person name="Sun H."/>
            <person name="LaButti K.M."/>
            <person name="Schmutz J."/>
            <person name="Jabbour D."/>
            <person name="Luo H."/>
            <person name="Baker S.E."/>
            <person name="Pisabarro A.G."/>
            <person name="Walton J.D."/>
            <person name="Blanchette R.A."/>
            <person name="Henrissat B."/>
            <person name="Martin F."/>
            <person name="Cullen D."/>
            <person name="Hibbett D.S."/>
            <person name="Grigoriev I.V."/>
        </authorList>
    </citation>
    <scope>NUCLEOTIDE SEQUENCE [LARGE SCALE GENOMIC DNA]</scope>
    <source>
        <strain evidence="3">CBS 339.88</strain>
    </source>
</reference>
<organism evidence="2 3">
    <name type="scientific">Galerina marginata (strain CBS 339.88)</name>
    <dbReference type="NCBI Taxonomy" id="685588"/>
    <lineage>
        <taxon>Eukaryota</taxon>
        <taxon>Fungi</taxon>
        <taxon>Dikarya</taxon>
        <taxon>Basidiomycota</taxon>
        <taxon>Agaricomycotina</taxon>
        <taxon>Agaricomycetes</taxon>
        <taxon>Agaricomycetidae</taxon>
        <taxon>Agaricales</taxon>
        <taxon>Agaricineae</taxon>
        <taxon>Strophariaceae</taxon>
        <taxon>Galerina</taxon>
    </lineage>
</organism>
<dbReference type="AlphaFoldDB" id="A0A067TM41"/>
<name>A0A067TM41_GALM3</name>
<evidence type="ECO:0000256" key="1">
    <source>
        <dbReference type="SAM" id="MobiDB-lite"/>
    </source>
</evidence>
<feature type="region of interest" description="Disordered" evidence="1">
    <location>
        <begin position="1"/>
        <end position="24"/>
    </location>
</feature>
<protein>
    <submittedName>
        <fullName evidence="2">Uncharacterized protein</fullName>
    </submittedName>
</protein>
<dbReference type="EMBL" id="KL142372">
    <property type="protein sequence ID" value="KDR80008.1"/>
    <property type="molecule type" value="Genomic_DNA"/>
</dbReference>
<gene>
    <name evidence="2" type="ORF">GALMADRAFT_242204</name>
</gene>